<evidence type="ECO:0000313" key="1">
    <source>
        <dbReference type="Proteomes" id="UP000504610"/>
    </source>
</evidence>
<dbReference type="KEGG" id="rsz:130499642"/>
<accession>A0A9W3CE25</accession>
<sequence>MEPSMELLGEMQQYKPRHHVTIVCPFSSVFSQEPQQKGWNILQGNTSRLCGVVCKPIVYSHTTGSDHVENDRHVEEEAQPIRNSLRMIASKLDVLPGDEFRVAYEETVKFGSHVIVSAGNFDNSRTCIHILNLFS</sequence>
<reference evidence="1" key="1">
    <citation type="journal article" date="2019" name="Database">
        <title>The radish genome database (RadishGD): an integrated information resource for radish genomics.</title>
        <authorList>
            <person name="Yu H.J."/>
            <person name="Baek S."/>
            <person name="Lee Y.J."/>
            <person name="Cho A."/>
            <person name="Mun J.H."/>
        </authorList>
    </citation>
    <scope>NUCLEOTIDE SEQUENCE [LARGE SCALE GENOMIC DNA]</scope>
    <source>
        <strain evidence="1">cv. WK10039</strain>
    </source>
</reference>
<protein>
    <submittedName>
        <fullName evidence="2">Uncharacterized protein LOC130499642</fullName>
    </submittedName>
</protein>
<reference evidence="2" key="2">
    <citation type="submission" date="2025-08" db="UniProtKB">
        <authorList>
            <consortium name="RefSeq"/>
        </authorList>
    </citation>
    <scope>IDENTIFICATION</scope>
    <source>
        <tissue evidence="2">Leaf</tissue>
    </source>
</reference>
<gene>
    <name evidence="2" type="primary">LOC130499642</name>
</gene>
<name>A0A9W3CE25_RAPSA</name>
<dbReference type="RefSeq" id="XP_056849901.1">
    <property type="nucleotide sequence ID" value="XM_056993921.1"/>
</dbReference>
<keyword evidence="1" id="KW-1185">Reference proteome</keyword>
<organism evidence="1 2">
    <name type="scientific">Raphanus sativus</name>
    <name type="common">Radish</name>
    <name type="synonym">Raphanus raphanistrum var. sativus</name>
    <dbReference type="NCBI Taxonomy" id="3726"/>
    <lineage>
        <taxon>Eukaryota</taxon>
        <taxon>Viridiplantae</taxon>
        <taxon>Streptophyta</taxon>
        <taxon>Embryophyta</taxon>
        <taxon>Tracheophyta</taxon>
        <taxon>Spermatophyta</taxon>
        <taxon>Magnoliopsida</taxon>
        <taxon>eudicotyledons</taxon>
        <taxon>Gunneridae</taxon>
        <taxon>Pentapetalae</taxon>
        <taxon>rosids</taxon>
        <taxon>malvids</taxon>
        <taxon>Brassicales</taxon>
        <taxon>Brassicaceae</taxon>
        <taxon>Brassiceae</taxon>
        <taxon>Raphanus</taxon>
    </lineage>
</organism>
<dbReference type="GeneID" id="130499642"/>
<evidence type="ECO:0000313" key="2">
    <source>
        <dbReference type="RefSeq" id="XP_056849901.1"/>
    </source>
</evidence>
<dbReference type="Proteomes" id="UP000504610">
    <property type="component" value="Chromosome 9"/>
</dbReference>
<proteinExistence type="predicted"/>
<dbReference type="AlphaFoldDB" id="A0A9W3CE25"/>
<dbReference type="OrthoDB" id="48306at2759"/>